<gene>
    <name evidence="2" type="ORF">GCM10012284_62240</name>
</gene>
<dbReference type="EMBL" id="BMMX01000065">
    <property type="protein sequence ID" value="GGL19267.1"/>
    <property type="molecule type" value="Genomic_DNA"/>
</dbReference>
<organism evidence="2 3">
    <name type="scientific">Mangrovihabitans endophyticus</name>
    <dbReference type="NCBI Taxonomy" id="1751298"/>
    <lineage>
        <taxon>Bacteria</taxon>
        <taxon>Bacillati</taxon>
        <taxon>Actinomycetota</taxon>
        <taxon>Actinomycetes</taxon>
        <taxon>Micromonosporales</taxon>
        <taxon>Micromonosporaceae</taxon>
        <taxon>Mangrovihabitans</taxon>
    </lineage>
</organism>
<reference evidence="2" key="1">
    <citation type="journal article" date="2014" name="Int. J. Syst. Evol. Microbiol.">
        <title>Complete genome sequence of Corynebacterium casei LMG S-19264T (=DSM 44701T), isolated from a smear-ripened cheese.</title>
        <authorList>
            <consortium name="US DOE Joint Genome Institute (JGI-PGF)"/>
            <person name="Walter F."/>
            <person name="Albersmeier A."/>
            <person name="Kalinowski J."/>
            <person name="Ruckert C."/>
        </authorList>
    </citation>
    <scope>NUCLEOTIDE SEQUENCE</scope>
    <source>
        <strain evidence="2">CGMCC 4.7299</strain>
    </source>
</reference>
<comment type="caution">
    <text evidence="2">The sequence shown here is derived from an EMBL/GenBank/DDBJ whole genome shotgun (WGS) entry which is preliminary data.</text>
</comment>
<dbReference type="Proteomes" id="UP000656042">
    <property type="component" value="Unassembled WGS sequence"/>
</dbReference>
<sequence>MIKPEQVTEPPGETKLFRSAPLRTFLVFFVIMLVVYVAVSPLVDLVLGASPDSWRATLAQGAIVAALVAGGWAVTARSARATWVRTSDDGLEIASQGSDPVMLHWADVDAAVVHRRGTRMVLEVMPSDMDRVHPVQDNDNGWPAMTETESGTAFTVELSQVWPGPRALRRELARHLTAAR</sequence>
<keyword evidence="1" id="KW-0472">Membrane</keyword>
<protein>
    <recommendedName>
        <fullName evidence="4">PH domain-containing protein</fullName>
    </recommendedName>
</protein>
<dbReference type="AlphaFoldDB" id="A0A8J3C4Y4"/>
<accession>A0A8J3C4Y4</accession>
<feature type="transmembrane region" description="Helical" evidence="1">
    <location>
        <begin position="25"/>
        <end position="47"/>
    </location>
</feature>
<evidence type="ECO:0000313" key="2">
    <source>
        <dbReference type="EMBL" id="GGL19267.1"/>
    </source>
</evidence>
<proteinExistence type="predicted"/>
<reference evidence="2" key="2">
    <citation type="submission" date="2020-09" db="EMBL/GenBank/DDBJ databases">
        <authorList>
            <person name="Sun Q."/>
            <person name="Zhou Y."/>
        </authorList>
    </citation>
    <scope>NUCLEOTIDE SEQUENCE</scope>
    <source>
        <strain evidence="2">CGMCC 4.7299</strain>
    </source>
</reference>
<name>A0A8J3C4Y4_9ACTN</name>
<keyword evidence="1" id="KW-1133">Transmembrane helix</keyword>
<dbReference type="RefSeq" id="WP_189082911.1">
    <property type="nucleotide sequence ID" value="NZ_BMMX01000065.1"/>
</dbReference>
<keyword evidence="1" id="KW-0812">Transmembrane</keyword>
<feature type="transmembrane region" description="Helical" evidence="1">
    <location>
        <begin position="53"/>
        <end position="75"/>
    </location>
</feature>
<evidence type="ECO:0000313" key="3">
    <source>
        <dbReference type="Proteomes" id="UP000656042"/>
    </source>
</evidence>
<evidence type="ECO:0000256" key="1">
    <source>
        <dbReference type="SAM" id="Phobius"/>
    </source>
</evidence>
<keyword evidence="3" id="KW-1185">Reference proteome</keyword>
<evidence type="ECO:0008006" key="4">
    <source>
        <dbReference type="Google" id="ProtNLM"/>
    </source>
</evidence>